<proteinExistence type="predicted"/>
<organism evidence="1">
    <name type="scientific">Tanacetum cinerariifolium</name>
    <name type="common">Dalmatian daisy</name>
    <name type="synonym">Chrysanthemum cinerariifolium</name>
    <dbReference type="NCBI Taxonomy" id="118510"/>
    <lineage>
        <taxon>Eukaryota</taxon>
        <taxon>Viridiplantae</taxon>
        <taxon>Streptophyta</taxon>
        <taxon>Embryophyta</taxon>
        <taxon>Tracheophyta</taxon>
        <taxon>Spermatophyta</taxon>
        <taxon>Magnoliopsida</taxon>
        <taxon>eudicotyledons</taxon>
        <taxon>Gunneridae</taxon>
        <taxon>Pentapetalae</taxon>
        <taxon>asterids</taxon>
        <taxon>campanulids</taxon>
        <taxon>Asterales</taxon>
        <taxon>Asteraceae</taxon>
        <taxon>Asteroideae</taxon>
        <taxon>Anthemideae</taxon>
        <taxon>Anthemidinae</taxon>
        <taxon>Tanacetum</taxon>
    </lineage>
</organism>
<protein>
    <recommendedName>
        <fullName evidence="2">RNA-directed DNA polymerase, eukaryota, reverse transcriptase zinc-binding domain protein</fullName>
    </recommendedName>
</protein>
<dbReference type="AlphaFoldDB" id="A0A6L2NW20"/>
<evidence type="ECO:0000313" key="1">
    <source>
        <dbReference type="EMBL" id="GEU90296.1"/>
    </source>
</evidence>
<sequence length="671" mass="77401">MSSLSQNKDNYEDLDEIRVHNRDKQTVSDDLGVEKMWIHVDECDVDNNECLDPKKDECDVPSDDGLKSVHVLSNKECLDEEKLMDESPKLPDDLNKSYEKTYASATKNSSYFETNKLLFVHTEINEIGEEVVIFDEELVELKSKKWELTSCGHLISHCMSLPALNYHLRRMWYRTEFARVLVEVDADKGFKETVELQYKDEHNQVKGTKTVKVAYDWKPDICSHCVVFGHDHKNCKVKTRTEEEITKDKAESNMTTNKKNRFMQSKPSINGNKDWSYEMINYFKRSWKADREKEKDISLDKIEGVVEEVLEDEYEAIKNLVADEVNGVGCSALNQASFAWLLMDYKIEDEELVLDGIVTLFSFIYADNKGMDKRVLWNDLQLAKCSTIGCPWVIMGDFNVTLKLEEHSIGMFYTWIKSLSNPNTSILKKLDRIMKIVATTFEEFSEAIDDEKKLLFQEAKVELLSEGDSNTAYFHKVVKSKRNKNRITRINDNNGECLEGLKIIEEFVNHFDKFLGQSYPVSQLDTGGDIFLKTLTISKAEVMVSDVTNLEIKNAMFEIGDCKALGPNDLLLGIKCSKLFPLLGDFVRTYLVQDSCMDSHDHLFFQCQYANNGWDVVKDKGYLKNFKKEWVDTVGHMVVGHGRAIKSVVSRIVFGTVVYYIWQKRNKRCFT</sequence>
<dbReference type="InterPro" id="IPR036691">
    <property type="entry name" value="Endo/exonu/phosph_ase_sf"/>
</dbReference>
<evidence type="ECO:0008006" key="2">
    <source>
        <dbReference type="Google" id="ProtNLM"/>
    </source>
</evidence>
<dbReference type="SUPFAM" id="SSF56219">
    <property type="entry name" value="DNase I-like"/>
    <property type="match status" value="1"/>
</dbReference>
<dbReference type="PANTHER" id="PTHR31286">
    <property type="entry name" value="GLYCINE-RICH CELL WALL STRUCTURAL PROTEIN 1.8-LIKE"/>
    <property type="match status" value="1"/>
</dbReference>
<reference evidence="1" key="1">
    <citation type="journal article" date="2019" name="Sci. Rep.">
        <title>Draft genome of Tanacetum cinerariifolium, the natural source of mosquito coil.</title>
        <authorList>
            <person name="Yamashiro T."/>
            <person name="Shiraishi A."/>
            <person name="Satake H."/>
            <person name="Nakayama K."/>
        </authorList>
    </citation>
    <scope>NUCLEOTIDE SEQUENCE</scope>
</reference>
<name>A0A6L2NW20_TANCI</name>
<dbReference type="InterPro" id="IPR040256">
    <property type="entry name" value="At4g02000-like"/>
</dbReference>
<comment type="caution">
    <text evidence="1">The sequence shown here is derived from an EMBL/GenBank/DDBJ whole genome shotgun (WGS) entry which is preliminary data.</text>
</comment>
<dbReference type="PANTHER" id="PTHR31286:SF180">
    <property type="entry name" value="OS10G0362600 PROTEIN"/>
    <property type="match status" value="1"/>
</dbReference>
<gene>
    <name evidence="1" type="ORF">Tci_062274</name>
</gene>
<accession>A0A6L2NW20</accession>
<dbReference type="EMBL" id="BKCJ010010154">
    <property type="protein sequence ID" value="GEU90296.1"/>
    <property type="molecule type" value="Genomic_DNA"/>
</dbReference>